<accession>A0A402AVV6</accession>
<proteinExistence type="predicted"/>
<reference evidence="2" key="1">
    <citation type="submission" date="2018-12" db="EMBL/GenBank/DDBJ databases">
        <title>Tengunoibacter tsumagoiensis gen. nov., sp. nov., Dictyobacter kobayashii sp. nov., D. alpinus sp. nov., and D. joshuensis sp. nov. and description of Dictyobacteraceae fam. nov. within the order Ktedonobacterales isolated from Tengu-no-mugimeshi.</title>
        <authorList>
            <person name="Wang C.M."/>
            <person name="Zheng Y."/>
            <person name="Sakai Y."/>
            <person name="Toyoda A."/>
            <person name="Minakuchi Y."/>
            <person name="Abe K."/>
            <person name="Yokota A."/>
            <person name="Yabe S."/>
        </authorList>
    </citation>
    <scope>NUCLEOTIDE SEQUENCE [LARGE SCALE GENOMIC DNA]</scope>
    <source>
        <strain evidence="2">Uno11</strain>
    </source>
</reference>
<protein>
    <submittedName>
        <fullName evidence="1">Uncharacterized protein</fullName>
    </submittedName>
</protein>
<gene>
    <name evidence="1" type="ORF">KDK_70270</name>
</gene>
<name>A0A402AVV6_9CHLR</name>
<dbReference type="EMBL" id="BIFS01000002">
    <property type="protein sequence ID" value="GCE23227.1"/>
    <property type="molecule type" value="Genomic_DNA"/>
</dbReference>
<sequence>MIELVALPNNPTGQRMLEQHIIDIPPCCPVSKNPRPGSTITISYRAKELVLDITPLYAYIRTFVGGLRNDEGQLLVRDMEGMLLKIAHDCAQVVDVPVRVTANLIVLPKQHMRVVARGYPSKTGHINS</sequence>
<evidence type="ECO:0000313" key="1">
    <source>
        <dbReference type="EMBL" id="GCE23227.1"/>
    </source>
</evidence>
<dbReference type="OrthoDB" id="5674341at2"/>
<dbReference type="RefSeq" id="WP_126556700.1">
    <property type="nucleotide sequence ID" value="NZ_BIFS01000002.1"/>
</dbReference>
<dbReference type="AlphaFoldDB" id="A0A402AVV6"/>
<evidence type="ECO:0000313" key="2">
    <source>
        <dbReference type="Proteomes" id="UP000287188"/>
    </source>
</evidence>
<keyword evidence="2" id="KW-1185">Reference proteome</keyword>
<comment type="caution">
    <text evidence="1">The sequence shown here is derived from an EMBL/GenBank/DDBJ whole genome shotgun (WGS) entry which is preliminary data.</text>
</comment>
<organism evidence="1 2">
    <name type="scientific">Dictyobacter kobayashii</name>
    <dbReference type="NCBI Taxonomy" id="2014872"/>
    <lineage>
        <taxon>Bacteria</taxon>
        <taxon>Bacillati</taxon>
        <taxon>Chloroflexota</taxon>
        <taxon>Ktedonobacteria</taxon>
        <taxon>Ktedonobacterales</taxon>
        <taxon>Dictyobacteraceae</taxon>
        <taxon>Dictyobacter</taxon>
    </lineage>
</organism>
<dbReference type="Proteomes" id="UP000287188">
    <property type="component" value="Unassembled WGS sequence"/>
</dbReference>